<evidence type="ECO:0000313" key="2">
    <source>
        <dbReference type="Proteomes" id="UP000675881"/>
    </source>
</evidence>
<dbReference type="Gene3D" id="3.40.50.1820">
    <property type="entry name" value="alpha/beta hydrolase"/>
    <property type="match status" value="2"/>
</dbReference>
<dbReference type="GO" id="GO:0016787">
    <property type="term" value="F:hydrolase activity"/>
    <property type="evidence" value="ECO:0007669"/>
    <property type="project" value="UniProtKB-KW"/>
</dbReference>
<reference evidence="1" key="1">
    <citation type="submission" date="2021-02" db="EMBL/GenBank/DDBJ databases">
        <authorList>
            <person name="Bekaert M."/>
        </authorList>
    </citation>
    <scope>NUCLEOTIDE SEQUENCE</scope>
    <source>
        <strain evidence="1">IoA-00</strain>
    </source>
</reference>
<dbReference type="PANTHER" id="PTHR43329">
    <property type="entry name" value="EPOXIDE HYDROLASE"/>
    <property type="match status" value="1"/>
</dbReference>
<keyword evidence="2" id="KW-1185">Reference proteome</keyword>
<accession>A0A7R8CJ99</accession>
<dbReference type="SUPFAM" id="SSF53474">
    <property type="entry name" value="alpha/beta-Hydrolases"/>
    <property type="match status" value="1"/>
</dbReference>
<sequence>MLTGVWHGALGPKSPIKTAFKNNLIMSSLLARLVFRILHFVDNIWAQIGFTFLGDNKELRNMHPPHALYEDPSLGKHRYLKAGGNKYHYIESGSSKNALLLCLHDFGDFWYGFRHQLAELKSNVWVVVPDLKGFGDSDKPSQVNEYRMEVIVMEILQLILGLKKEKCYILANMGLDLISPGIFRSWSYLKKYRWLYMYQLPYVPEFELTLMGNTQYNEDDRSSKDIEAYDFTFSRQSDWIGGLNYYRNFPLHLCHLRYNEERKSTPLPIKVMFIAGDDRNKVDFELICRSSEFVDKFTVQIVENSGQKPHQTHSKRVNAYIKQFLDISNDNLSNDYNIESSKELELNYGAPRLLNSIFNKILDLTFQKDEPKPTNELSHYNAPPSIPCKF</sequence>
<evidence type="ECO:0000313" key="1">
    <source>
        <dbReference type="EMBL" id="CAF2790967.1"/>
    </source>
</evidence>
<keyword evidence="1" id="KW-0378">Hydrolase</keyword>
<dbReference type="EC" id="3.3.-.-" evidence="1"/>
<dbReference type="EMBL" id="HG994589">
    <property type="protein sequence ID" value="CAF2790967.1"/>
    <property type="molecule type" value="Genomic_DNA"/>
</dbReference>
<dbReference type="InterPro" id="IPR029058">
    <property type="entry name" value="AB_hydrolase_fold"/>
</dbReference>
<gene>
    <name evidence="1" type="ORF">LSAA_2407</name>
</gene>
<dbReference type="OrthoDB" id="408373at2759"/>
<organism evidence="1 2">
    <name type="scientific">Lepeophtheirus salmonis</name>
    <name type="common">Salmon louse</name>
    <name type="synonym">Caligus salmonis</name>
    <dbReference type="NCBI Taxonomy" id="72036"/>
    <lineage>
        <taxon>Eukaryota</taxon>
        <taxon>Metazoa</taxon>
        <taxon>Ecdysozoa</taxon>
        <taxon>Arthropoda</taxon>
        <taxon>Crustacea</taxon>
        <taxon>Multicrustacea</taxon>
        <taxon>Hexanauplia</taxon>
        <taxon>Copepoda</taxon>
        <taxon>Siphonostomatoida</taxon>
        <taxon>Caligidae</taxon>
        <taxon>Lepeophtheirus</taxon>
    </lineage>
</organism>
<protein>
    <submittedName>
        <fullName evidence="1">EPHX4</fullName>
        <ecNumber evidence="1">3.3.-.-</ecNumber>
    </submittedName>
</protein>
<proteinExistence type="predicted"/>
<name>A0A7R8CJ99_LEPSM</name>
<dbReference type="Proteomes" id="UP000675881">
    <property type="component" value="Chromosome 10"/>
</dbReference>
<dbReference type="AlphaFoldDB" id="A0A7R8CJ99"/>